<feature type="compositionally biased region" description="Polar residues" evidence="1">
    <location>
        <begin position="26"/>
        <end position="49"/>
    </location>
</feature>
<organism evidence="2 3">
    <name type="scientific">Wickerhamomyces pijperi</name>
    <name type="common">Yeast</name>
    <name type="synonym">Pichia pijperi</name>
    <dbReference type="NCBI Taxonomy" id="599730"/>
    <lineage>
        <taxon>Eukaryota</taxon>
        <taxon>Fungi</taxon>
        <taxon>Dikarya</taxon>
        <taxon>Ascomycota</taxon>
        <taxon>Saccharomycotina</taxon>
        <taxon>Saccharomycetes</taxon>
        <taxon>Phaffomycetales</taxon>
        <taxon>Wickerhamomycetaceae</taxon>
        <taxon>Wickerhamomyces</taxon>
    </lineage>
</organism>
<reference evidence="2" key="1">
    <citation type="journal article" date="2021" name="Open Biol.">
        <title>Shared evolutionary footprints suggest mitochondrial oxidative damage underlies multiple complex I losses in fungi.</title>
        <authorList>
            <person name="Schikora-Tamarit M.A."/>
            <person name="Marcet-Houben M."/>
            <person name="Nosek J."/>
            <person name="Gabaldon T."/>
        </authorList>
    </citation>
    <scope>NUCLEOTIDE SEQUENCE</scope>
    <source>
        <strain evidence="2">CBS2887</strain>
    </source>
</reference>
<dbReference type="Proteomes" id="UP000774326">
    <property type="component" value="Unassembled WGS sequence"/>
</dbReference>
<name>A0A9P8PVX1_WICPI</name>
<accession>A0A9P8PVX1</accession>
<evidence type="ECO:0000256" key="1">
    <source>
        <dbReference type="SAM" id="MobiDB-lite"/>
    </source>
</evidence>
<evidence type="ECO:0000313" key="3">
    <source>
        <dbReference type="Proteomes" id="UP000774326"/>
    </source>
</evidence>
<feature type="region of interest" description="Disordered" evidence="1">
    <location>
        <begin position="18"/>
        <end position="54"/>
    </location>
</feature>
<proteinExistence type="predicted"/>
<gene>
    <name evidence="2" type="ORF">WICPIJ_008874</name>
</gene>
<keyword evidence="3" id="KW-1185">Reference proteome</keyword>
<evidence type="ECO:0000313" key="2">
    <source>
        <dbReference type="EMBL" id="KAH3678239.1"/>
    </source>
</evidence>
<reference evidence="2" key="2">
    <citation type="submission" date="2021-01" db="EMBL/GenBank/DDBJ databases">
        <authorList>
            <person name="Schikora-Tamarit M.A."/>
        </authorList>
    </citation>
    <scope>NUCLEOTIDE SEQUENCE</scope>
    <source>
        <strain evidence="2">CBS2887</strain>
    </source>
</reference>
<comment type="caution">
    <text evidence="2">The sequence shown here is derived from an EMBL/GenBank/DDBJ whole genome shotgun (WGS) entry which is preliminary data.</text>
</comment>
<protein>
    <submittedName>
        <fullName evidence="2">Uncharacterized protein</fullName>
    </submittedName>
</protein>
<dbReference type="EMBL" id="JAEUBG010005120">
    <property type="protein sequence ID" value="KAH3678239.1"/>
    <property type="molecule type" value="Genomic_DNA"/>
</dbReference>
<sequence length="129" mass="14246">GEADVLESFAKLGISGAAVGSFPHEGQSSNKLGEAPITSSQVQQESQALENEDPDDFSQIARLIAATCFSERLPPVRDNLDEVLVEKSQTWEDLNPEGDVWSALEADLMSREGNWENYERAMTLRKKYG</sequence>
<feature type="non-terminal residue" evidence="2">
    <location>
        <position position="1"/>
    </location>
</feature>
<dbReference type="AlphaFoldDB" id="A0A9P8PVX1"/>